<proteinExistence type="predicted"/>
<dbReference type="InterPro" id="IPR049804">
    <property type="entry name" value="Choice_anch_L"/>
</dbReference>
<accession>A0AAW9QFV6</accession>
<evidence type="ECO:0000256" key="1">
    <source>
        <dbReference type="SAM" id="SignalP"/>
    </source>
</evidence>
<name>A0AAW9QFV6_9BURK</name>
<keyword evidence="1" id="KW-0732">Signal</keyword>
<feature type="signal peptide" evidence="1">
    <location>
        <begin position="1"/>
        <end position="26"/>
    </location>
</feature>
<protein>
    <submittedName>
        <fullName evidence="3">Choice-of-anchor L domain-containing protein</fullName>
    </submittedName>
</protein>
<dbReference type="NCBIfam" id="TIGR02595">
    <property type="entry name" value="PEP_CTERM"/>
    <property type="match status" value="1"/>
</dbReference>
<evidence type="ECO:0000313" key="3">
    <source>
        <dbReference type="EMBL" id="MEF7614267.1"/>
    </source>
</evidence>
<evidence type="ECO:0000259" key="2">
    <source>
        <dbReference type="Pfam" id="PF07589"/>
    </source>
</evidence>
<organism evidence="3 4">
    <name type="scientific">Aquincola agrisoli</name>
    <dbReference type="NCBI Taxonomy" id="3119538"/>
    <lineage>
        <taxon>Bacteria</taxon>
        <taxon>Pseudomonadati</taxon>
        <taxon>Pseudomonadota</taxon>
        <taxon>Betaproteobacteria</taxon>
        <taxon>Burkholderiales</taxon>
        <taxon>Sphaerotilaceae</taxon>
        <taxon>Aquincola</taxon>
    </lineage>
</organism>
<sequence>MKNSPVWRTSLLGAAIALSCTATAHAAANVTSMADGSPASASALVDLLLSPTSGLSVVAGSAQYTGAASASGTFTNGGAAIGFDSGVVLTTGDARFIGSSAAFPGDSANKSGTFTAGFGNDLTENTSPGNALFNGLTSDGSANASILSFQFIPQQATLTLSLVFGSEDYNGLIGAGFPTDALGVFVNGVNLALVPGSLLPISASSVNCVGSAHCNLYRDNPAFSDAIDTELNGLTFAFNLSMPVNVGQVNSISIGIADSLDSFGDSAVMLQAGSIAAVPEPSTYALMLAGIAAVGFSARRRQAGTAPR</sequence>
<reference evidence="3 4" key="1">
    <citation type="submission" date="2024-02" db="EMBL/GenBank/DDBJ databases">
        <title>Genome sequence of Aquincola sp. MAHUQ-54.</title>
        <authorList>
            <person name="Huq M.A."/>
        </authorList>
    </citation>
    <scope>NUCLEOTIDE SEQUENCE [LARGE SCALE GENOMIC DNA]</scope>
    <source>
        <strain evidence="3 4">MAHUQ-54</strain>
    </source>
</reference>
<evidence type="ECO:0000313" key="4">
    <source>
        <dbReference type="Proteomes" id="UP001336250"/>
    </source>
</evidence>
<dbReference type="InterPro" id="IPR013424">
    <property type="entry name" value="Ice-binding_C"/>
</dbReference>
<dbReference type="AlphaFoldDB" id="A0AAW9QFV6"/>
<feature type="chain" id="PRO_5043465895" evidence="1">
    <location>
        <begin position="27"/>
        <end position="308"/>
    </location>
</feature>
<gene>
    <name evidence="3" type="ORF">V4F39_10135</name>
</gene>
<feature type="domain" description="Ice-binding protein C-terminal" evidence="2">
    <location>
        <begin position="277"/>
        <end position="301"/>
    </location>
</feature>
<dbReference type="NCBIfam" id="NF038133">
    <property type="entry name" value="choice_anch_L"/>
    <property type="match status" value="1"/>
</dbReference>
<dbReference type="PROSITE" id="PS51257">
    <property type="entry name" value="PROKAR_LIPOPROTEIN"/>
    <property type="match status" value="1"/>
</dbReference>
<comment type="caution">
    <text evidence="3">The sequence shown here is derived from an EMBL/GenBank/DDBJ whole genome shotgun (WGS) entry which is preliminary data.</text>
</comment>
<dbReference type="RefSeq" id="WP_332289235.1">
    <property type="nucleotide sequence ID" value="NZ_JAZIBG010000024.1"/>
</dbReference>
<dbReference type="Proteomes" id="UP001336250">
    <property type="component" value="Unassembled WGS sequence"/>
</dbReference>
<dbReference type="Pfam" id="PF07589">
    <property type="entry name" value="PEP-CTERM"/>
    <property type="match status" value="1"/>
</dbReference>
<keyword evidence="4" id="KW-1185">Reference proteome</keyword>
<dbReference type="EMBL" id="JAZIBG010000024">
    <property type="protein sequence ID" value="MEF7614267.1"/>
    <property type="molecule type" value="Genomic_DNA"/>
</dbReference>